<sequence length="234" mass="25478">MTAADLEAAVQQQRCSGEVEPNPGVADKREAKMVVAGCICGARAIRATNLVDPLGFDQFRLTLLRFQILIDDLEETTSFSVDVAAGAGSSEGVWRASSSLRGALGSGSLVKKTRWGFGPARFLALSRYETPFLWQQNGFVGEIIPDEKYLPKRHWTPTGFAADNADRRTLKGSRTPWIFRMESNSRAFPPPRHCNQAPPVSLQSPSKILRSAVCSRPSSQTPVTEDPSKGEGAN</sequence>
<protein>
    <submittedName>
        <fullName evidence="2">Uncharacterized protein</fullName>
    </submittedName>
</protein>
<organism evidence="2 3">
    <name type="scientific">Blyttiomyces helicus</name>
    <dbReference type="NCBI Taxonomy" id="388810"/>
    <lineage>
        <taxon>Eukaryota</taxon>
        <taxon>Fungi</taxon>
        <taxon>Fungi incertae sedis</taxon>
        <taxon>Chytridiomycota</taxon>
        <taxon>Chytridiomycota incertae sedis</taxon>
        <taxon>Chytridiomycetes</taxon>
        <taxon>Chytridiomycetes incertae sedis</taxon>
        <taxon>Blyttiomyces</taxon>
    </lineage>
</organism>
<gene>
    <name evidence="2" type="ORF">BDK51DRAFT_37488</name>
</gene>
<keyword evidence="3" id="KW-1185">Reference proteome</keyword>
<feature type="region of interest" description="Disordered" evidence="1">
    <location>
        <begin position="188"/>
        <end position="234"/>
    </location>
</feature>
<proteinExistence type="predicted"/>
<evidence type="ECO:0000256" key="1">
    <source>
        <dbReference type="SAM" id="MobiDB-lite"/>
    </source>
</evidence>
<name>A0A4P9WME1_9FUNG</name>
<reference evidence="3" key="1">
    <citation type="journal article" date="2018" name="Nat. Microbiol.">
        <title>Leveraging single-cell genomics to expand the fungal tree of life.</title>
        <authorList>
            <person name="Ahrendt S.R."/>
            <person name="Quandt C.A."/>
            <person name="Ciobanu D."/>
            <person name="Clum A."/>
            <person name="Salamov A."/>
            <person name="Andreopoulos B."/>
            <person name="Cheng J.F."/>
            <person name="Woyke T."/>
            <person name="Pelin A."/>
            <person name="Henrissat B."/>
            <person name="Reynolds N.K."/>
            <person name="Benny G.L."/>
            <person name="Smith M.E."/>
            <person name="James T.Y."/>
            <person name="Grigoriev I.V."/>
        </authorList>
    </citation>
    <scope>NUCLEOTIDE SEQUENCE [LARGE SCALE GENOMIC DNA]</scope>
</reference>
<dbReference type="AlphaFoldDB" id="A0A4P9WME1"/>
<evidence type="ECO:0000313" key="3">
    <source>
        <dbReference type="Proteomes" id="UP000269721"/>
    </source>
</evidence>
<evidence type="ECO:0000313" key="2">
    <source>
        <dbReference type="EMBL" id="RKO93375.1"/>
    </source>
</evidence>
<dbReference type="Proteomes" id="UP000269721">
    <property type="component" value="Unassembled WGS sequence"/>
</dbReference>
<accession>A0A4P9WME1</accession>
<dbReference type="EMBL" id="KZ994267">
    <property type="protein sequence ID" value="RKO93375.1"/>
    <property type="molecule type" value="Genomic_DNA"/>
</dbReference>